<dbReference type="AlphaFoldDB" id="A0A098VUA3"/>
<organism evidence="1 2">
    <name type="scientific">Mitosporidium daphniae</name>
    <dbReference type="NCBI Taxonomy" id="1485682"/>
    <lineage>
        <taxon>Eukaryota</taxon>
        <taxon>Fungi</taxon>
        <taxon>Fungi incertae sedis</taxon>
        <taxon>Microsporidia</taxon>
        <taxon>Mitosporidium</taxon>
    </lineage>
</organism>
<sequence length="515" mass="58166">MPVVVERSQLVACKLYTARDEGSHKHGISDSERETIIHDILKFLPKSLSFQMASVAPKRIVVPGVSASLFASTSSSELEDAAAAAGVSTSSELFKSMKRAISGMMGMLGSANSRLQTQPESMFTYQHELGCKFSVPARTLNIDGSESTPIQHSFLEDDSLLVDSIAIDPATFKIYKAPLLQYVSPSISRGSLSISYLAKGSESVDNYKKALNIPIKVVVHFVTKIDLGHNTKSTHSTTIRSVVRETMLNNKRHETQTENKDFNPDANSTEYDITTWHITIETPILKDFFLELSYPNICPQKRHRLLCAEENAAQERTPLKLHQILLPWELLRNSLDSFHVKHIVEQEPQQVVEKFNDEDSNPESFSKVAMDMLKSLMSPPSVWMRSNTDNTSAIYPTFETAEKPQNPSSNKNFDAEIKSVLREMRELFIDKERWDQDILNEMFSEDENLTDDYARYFIDHKTYEESNSPDGESTFPYSQSFGLIAENDLNDEKPTNASSEAEIHLDIAMEDEWVQ</sequence>
<dbReference type="VEuPathDB" id="MicrosporidiaDB:DI09_13p20"/>
<evidence type="ECO:0000313" key="2">
    <source>
        <dbReference type="Proteomes" id="UP000029725"/>
    </source>
</evidence>
<dbReference type="RefSeq" id="XP_013239178.1">
    <property type="nucleotide sequence ID" value="XM_013383724.1"/>
</dbReference>
<comment type="caution">
    <text evidence="1">The sequence shown here is derived from an EMBL/GenBank/DDBJ whole genome shotgun (WGS) entry which is preliminary data.</text>
</comment>
<keyword evidence="2" id="KW-1185">Reference proteome</keyword>
<dbReference type="HOGENOM" id="CLU_529012_0_0_1"/>
<accession>A0A098VUA3</accession>
<name>A0A098VUA3_9MICR</name>
<dbReference type="GeneID" id="25258376"/>
<protein>
    <submittedName>
        <fullName evidence="1">Uncharacterized protein</fullName>
    </submittedName>
</protein>
<gene>
    <name evidence="1" type="ORF">DI09_13p20</name>
</gene>
<dbReference type="Proteomes" id="UP000029725">
    <property type="component" value="Unassembled WGS sequence"/>
</dbReference>
<dbReference type="EMBL" id="JMKJ01000044">
    <property type="protein sequence ID" value="KGG52713.1"/>
    <property type="molecule type" value="Genomic_DNA"/>
</dbReference>
<evidence type="ECO:0000313" key="1">
    <source>
        <dbReference type="EMBL" id="KGG52713.1"/>
    </source>
</evidence>
<reference evidence="1 2" key="1">
    <citation type="submission" date="2014-04" db="EMBL/GenBank/DDBJ databases">
        <title>A new species of microsporidia sheds light on the evolution of extreme parasitism.</title>
        <authorList>
            <person name="Haag K.L."/>
            <person name="James T.Y."/>
            <person name="Larsson R."/>
            <person name="Schaer T.M."/>
            <person name="Refardt D."/>
            <person name="Pombert J.-F."/>
            <person name="Ebert D."/>
        </authorList>
    </citation>
    <scope>NUCLEOTIDE SEQUENCE [LARGE SCALE GENOMIC DNA]</scope>
    <source>
        <strain evidence="1 2">UGP3</strain>
        <tissue evidence="1">Spores</tissue>
    </source>
</reference>
<proteinExistence type="predicted"/>